<evidence type="ECO:0000313" key="3">
    <source>
        <dbReference type="Proteomes" id="UP001189429"/>
    </source>
</evidence>
<sequence>PARPLGCWGGGGSRPSPLRLDERAVPRGARPLARVRPDGGDSLDHLQAGEGRSVAAPSSAPGAGGLAPPRPRREPPAAACRGGVRHRDGAAGLPALGPSDELAQGRAPQEPLFAFSQAEFARSFKLAGSRRLLQKPPPPCILRHAGASRDFAEQRRTLAGARRRGRWRTDASARRHEKGGRLGSEFAKLPERLRTHARWCLQHLPAALSGSLPPRAFGGR</sequence>
<name>A0ABN9THM6_9DINO</name>
<dbReference type="Proteomes" id="UP001189429">
    <property type="component" value="Unassembled WGS sequence"/>
</dbReference>
<organism evidence="2 3">
    <name type="scientific">Prorocentrum cordatum</name>
    <dbReference type="NCBI Taxonomy" id="2364126"/>
    <lineage>
        <taxon>Eukaryota</taxon>
        <taxon>Sar</taxon>
        <taxon>Alveolata</taxon>
        <taxon>Dinophyceae</taxon>
        <taxon>Prorocentrales</taxon>
        <taxon>Prorocentraceae</taxon>
        <taxon>Prorocentrum</taxon>
    </lineage>
</organism>
<feature type="non-terminal residue" evidence="2">
    <location>
        <position position="1"/>
    </location>
</feature>
<proteinExistence type="predicted"/>
<evidence type="ECO:0000256" key="1">
    <source>
        <dbReference type="SAM" id="MobiDB-lite"/>
    </source>
</evidence>
<keyword evidence="3" id="KW-1185">Reference proteome</keyword>
<comment type="caution">
    <text evidence="2">The sequence shown here is derived from an EMBL/GenBank/DDBJ whole genome shotgun (WGS) entry which is preliminary data.</text>
</comment>
<reference evidence="2" key="1">
    <citation type="submission" date="2023-10" db="EMBL/GenBank/DDBJ databases">
        <authorList>
            <person name="Chen Y."/>
            <person name="Shah S."/>
            <person name="Dougan E. K."/>
            <person name="Thang M."/>
            <person name="Chan C."/>
        </authorList>
    </citation>
    <scope>NUCLEOTIDE SEQUENCE [LARGE SCALE GENOMIC DNA]</scope>
</reference>
<dbReference type="EMBL" id="CAUYUJ010014682">
    <property type="protein sequence ID" value="CAK0844651.1"/>
    <property type="molecule type" value="Genomic_DNA"/>
</dbReference>
<gene>
    <name evidence="2" type="ORF">PCOR1329_LOCUS38712</name>
</gene>
<protein>
    <submittedName>
        <fullName evidence="2">Uncharacterized protein</fullName>
    </submittedName>
</protein>
<evidence type="ECO:0000313" key="2">
    <source>
        <dbReference type="EMBL" id="CAK0844651.1"/>
    </source>
</evidence>
<feature type="region of interest" description="Disordered" evidence="1">
    <location>
        <begin position="1"/>
        <end position="92"/>
    </location>
</feature>
<accession>A0ABN9THM6</accession>
<feature type="compositionally biased region" description="Low complexity" evidence="1">
    <location>
        <begin position="51"/>
        <end position="61"/>
    </location>
</feature>
<feature type="compositionally biased region" description="Basic and acidic residues" evidence="1">
    <location>
        <begin position="35"/>
        <end position="44"/>
    </location>
</feature>